<dbReference type="AlphaFoldDB" id="G3GV37"/>
<accession>G3GV37</accession>
<gene>
    <name evidence="1" type="ORF">I79_001568</name>
</gene>
<dbReference type="InParanoid" id="G3GV37"/>
<dbReference type="STRING" id="10029.G3GV37"/>
<organism evidence="1 2">
    <name type="scientific">Cricetulus griseus</name>
    <name type="common">Chinese hamster</name>
    <name type="synonym">Cricetulus barabensis griseus</name>
    <dbReference type="NCBI Taxonomy" id="10029"/>
    <lineage>
        <taxon>Eukaryota</taxon>
        <taxon>Metazoa</taxon>
        <taxon>Chordata</taxon>
        <taxon>Craniata</taxon>
        <taxon>Vertebrata</taxon>
        <taxon>Euteleostomi</taxon>
        <taxon>Mammalia</taxon>
        <taxon>Eutheria</taxon>
        <taxon>Euarchontoglires</taxon>
        <taxon>Glires</taxon>
        <taxon>Rodentia</taxon>
        <taxon>Myomorpha</taxon>
        <taxon>Muroidea</taxon>
        <taxon>Cricetidae</taxon>
        <taxon>Cricetinae</taxon>
        <taxon>Cricetulus</taxon>
    </lineage>
</organism>
<sequence length="192" mass="22118">MSQGNTCQSTEFAFCQVNASVALALALAVLCDLLQQWDQLVPGLPILLGWLLGESDDPQYLMQSPHQGEDDYIFEKSEVNFWAETLTFVRYLCWQLFHLPCQSGQPYPHSQLCHLQTIASEKRHLVSELFRELPLSAEFLKTVEYTRLRIQEERSLAVLRLLAFLEGKEVLRAEDCPREWRQLMAPRTEASC</sequence>
<dbReference type="PANTHER" id="PTHR14387">
    <property type="entry name" value="THADA/DEATH RECEPTOR INTERACTING PROTEIN"/>
    <property type="match status" value="1"/>
</dbReference>
<dbReference type="InterPro" id="IPR051954">
    <property type="entry name" value="tRNA_methyltransferase_THADA"/>
</dbReference>
<evidence type="ECO:0000313" key="1">
    <source>
        <dbReference type="EMBL" id="EGW03185.1"/>
    </source>
</evidence>
<name>G3GV37_CRIGR</name>
<dbReference type="Proteomes" id="UP000001075">
    <property type="component" value="Unassembled WGS sequence"/>
</dbReference>
<dbReference type="EMBL" id="JH000036">
    <property type="protein sequence ID" value="EGW03185.1"/>
    <property type="molecule type" value="Genomic_DNA"/>
</dbReference>
<evidence type="ECO:0000313" key="2">
    <source>
        <dbReference type="Proteomes" id="UP000001075"/>
    </source>
</evidence>
<dbReference type="GO" id="GO:0005829">
    <property type="term" value="C:cytosol"/>
    <property type="evidence" value="ECO:0007669"/>
    <property type="project" value="TreeGrafter"/>
</dbReference>
<dbReference type="GO" id="GO:0030488">
    <property type="term" value="P:tRNA methylation"/>
    <property type="evidence" value="ECO:0007669"/>
    <property type="project" value="TreeGrafter"/>
</dbReference>
<reference evidence="2" key="1">
    <citation type="journal article" date="2011" name="Nat. Biotechnol.">
        <title>The genomic sequence of the Chinese hamster ovary (CHO)-K1 cell line.</title>
        <authorList>
            <person name="Xu X."/>
            <person name="Nagarajan H."/>
            <person name="Lewis N.E."/>
            <person name="Pan S."/>
            <person name="Cai Z."/>
            <person name="Liu X."/>
            <person name="Chen W."/>
            <person name="Xie M."/>
            <person name="Wang W."/>
            <person name="Hammond S."/>
            <person name="Andersen M.R."/>
            <person name="Neff N."/>
            <person name="Passarelli B."/>
            <person name="Koh W."/>
            <person name="Fan H.C."/>
            <person name="Wang J."/>
            <person name="Gui Y."/>
            <person name="Lee K.H."/>
            <person name="Betenbaugh M.J."/>
            <person name="Quake S.R."/>
            <person name="Famili I."/>
            <person name="Palsson B.O."/>
            <person name="Wang J."/>
        </authorList>
    </citation>
    <scope>NUCLEOTIDE SEQUENCE [LARGE SCALE GENOMIC DNA]</scope>
    <source>
        <strain evidence="2">CHO K1 cell line</strain>
    </source>
</reference>
<protein>
    <submittedName>
        <fullName evidence="1">Thyroid adenoma-associated protein-like</fullName>
    </submittedName>
</protein>
<proteinExistence type="predicted"/>
<dbReference type="PANTHER" id="PTHR14387:SF7">
    <property type="entry name" value="THYROID ADENOMA-ASSOCIATED PROTEIN"/>
    <property type="match status" value="1"/>
</dbReference>